<evidence type="ECO:0000313" key="2">
    <source>
        <dbReference type="EnsemblPlants" id="Pp3c9_24100V3.1"/>
    </source>
</evidence>
<sequence length="23" mass="2825">MSNLYFKRGYVDSYYCDGLMVYH</sequence>
<proteinExistence type="predicted"/>
<accession>A0A2K1K4C5</accession>
<gene>
    <name evidence="1" type="ORF">PHYPA_013106</name>
</gene>
<reference evidence="2" key="3">
    <citation type="submission" date="2020-12" db="UniProtKB">
        <authorList>
            <consortium name="EnsemblPlants"/>
        </authorList>
    </citation>
    <scope>IDENTIFICATION</scope>
</reference>
<name>A0A2K1K4C5_PHYPA</name>
<organism evidence="1">
    <name type="scientific">Physcomitrium patens</name>
    <name type="common">Spreading-leaved earth moss</name>
    <name type="synonym">Physcomitrella patens</name>
    <dbReference type="NCBI Taxonomy" id="3218"/>
    <lineage>
        <taxon>Eukaryota</taxon>
        <taxon>Viridiplantae</taxon>
        <taxon>Streptophyta</taxon>
        <taxon>Embryophyta</taxon>
        <taxon>Bryophyta</taxon>
        <taxon>Bryophytina</taxon>
        <taxon>Bryopsida</taxon>
        <taxon>Funariidae</taxon>
        <taxon>Funariales</taxon>
        <taxon>Funariaceae</taxon>
        <taxon>Physcomitrium</taxon>
    </lineage>
</organism>
<evidence type="ECO:0000313" key="1">
    <source>
        <dbReference type="EMBL" id="PNR48629.1"/>
    </source>
</evidence>
<dbReference type="Proteomes" id="UP000006727">
    <property type="component" value="Chromosome 9"/>
</dbReference>
<evidence type="ECO:0000313" key="3">
    <source>
        <dbReference type="Proteomes" id="UP000006727"/>
    </source>
</evidence>
<protein>
    <submittedName>
        <fullName evidence="1 2">Uncharacterized protein</fullName>
    </submittedName>
</protein>
<dbReference type="PaxDb" id="3218-PP1S238_61V6.1"/>
<reference evidence="1 3" key="1">
    <citation type="journal article" date="2008" name="Science">
        <title>The Physcomitrella genome reveals evolutionary insights into the conquest of land by plants.</title>
        <authorList>
            <person name="Rensing S."/>
            <person name="Lang D."/>
            <person name="Zimmer A."/>
            <person name="Terry A."/>
            <person name="Salamov A."/>
            <person name="Shapiro H."/>
            <person name="Nishiyama T."/>
            <person name="Perroud P.-F."/>
            <person name="Lindquist E."/>
            <person name="Kamisugi Y."/>
            <person name="Tanahashi T."/>
            <person name="Sakakibara K."/>
            <person name="Fujita T."/>
            <person name="Oishi K."/>
            <person name="Shin-I T."/>
            <person name="Kuroki Y."/>
            <person name="Toyoda A."/>
            <person name="Suzuki Y."/>
            <person name="Hashimoto A."/>
            <person name="Yamaguchi K."/>
            <person name="Sugano A."/>
            <person name="Kohara Y."/>
            <person name="Fujiyama A."/>
            <person name="Anterola A."/>
            <person name="Aoki S."/>
            <person name="Ashton N."/>
            <person name="Barbazuk W.B."/>
            <person name="Barker E."/>
            <person name="Bennetzen J."/>
            <person name="Bezanilla M."/>
            <person name="Blankenship R."/>
            <person name="Cho S.H."/>
            <person name="Dutcher S."/>
            <person name="Estelle M."/>
            <person name="Fawcett J.A."/>
            <person name="Gundlach H."/>
            <person name="Hanada K."/>
            <person name="Heyl A."/>
            <person name="Hicks K.A."/>
            <person name="Hugh J."/>
            <person name="Lohr M."/>
            <person name="Mayer K."/>
            <person name="Melkozernov A."/>
            <person name="Murata T."/>
            <person name="Nelson D."/>
            <person name="Pils B."/>
            <person name="Prigge M."/>
            <person name="Reiss B."/>
            <person name="Renner T."/>
            <person name="Rombauts S."/>
            <person name="Rushton P."/>
            <person name="Sanderfoot A."/>
            <person name="Schween G."/>
            <person name="Shiu S.-H."/>
            <person name="Stueber K."/>
            <person name="Theodoulou F.L."/>
            <person name="Tu H."/>
            <person name="Van de Peer Y."/>
            <person name="Verrier P.J."/>
            <person name="Waters E."/>
            <person name="Wood A."/>
            <person name="Yang L."/>
            <person name="Cove D."/>
            <person name="Cuming A."/>
            <person name="Hasebe M."/>
            <person name="Lucas S."/>
            <person name="Mishler D.B."/>
            <person name="Reski R."/>
            <person name="Grigoriev I."/>
            <person name="Quatrano R.S."/>
            <person name="Boore J.L."/>
        </authorList>
    </citation>
    <scope>NUCLEOTIDE SEQUENCE [LARGE SCALE GENOMIC DNA]</scope>
    <source>
        <strain evidence="2 3">cv. Gransden 2004</strain>
    </source>
</reference>
<dbReference type="EnsemblPlants" id="Pp3c9_24100V3.1">
    <property type="protein sequence ID" value="Pp3c9_24100V3.1"/>
    <property type="gene ID" value="Pp3c9_24100"/>
</dbReference>
<keyword evidence="3" id="KW-1185">Reference proteome</keyword>
<dbReference type="InParanoid" id="A0A2K1K4C5"/>
<dbReference type="AlphaFoldDB" id="A0A2K1K4C5"/>
<reference evidence="1 3" key="2">
    <citation type="journal article" date="2018" name="Plant J.">
        <title>The Physcomitrella patens chromosome-scale assembly reveals moss genome structure and evolution.</title>
        <authorList>
            <person name="Lang D."/>
            <person name="Ullrich K.K."/>
            <person name="Murat F."/>
            <person name="Fuchs J."/>
            <person name="Jenkins J."/>
            <person name="Haas F.B."/>
            <person name="Piednoel M."/>
            <person name="Gundlach H."/>
            <person name="Van Bel M."/>
            <person name="Meyberg R."/>
            <person name="Vives C."/>
            <person name="Morata J."/>
            <person name="Symeonidi A."/>
            <person name="Hiss M."/>
            <person name="Muchero W."/>
            <person name="Kamisugi Y."/>
            <person name="Saleh O."/>
            <person name="Blanc G."/>
            <person name="Decker E.L."/>
            <person name="van Gessel N."/>
            <person name="Grimwood J."/>
            <person name="Hayes R.D."/>
            <person name="Graham S.W."/>
            <person name="Gunter L.E."/>
            <person name="McDaniel S.F."/>
            <person name="Hoernstein S.N.W."/>
            <person name="Larsson A."/>
            <person name="Li F.W."/>
            <person name="Perroud P.F."/>
            <person name="Phillips J."/>
            <person name="Ranjan P."/>
            <person name="Rokshar D.S."/>
            <person name="Rothfels C.J."/>
            <person name="Schneider L."/>
            <person name="Shu S."/>
            <person name="Stevenson D.W."/>
            <person name="Thummler F."/>
            <person name="Tillich M."/>
            <person name="Villarreal Aguilar J.C."/>
            <person name="Widiez T."/>
            <person name="Wong G.K."/>
            <person name="Wymore A."/>
            <person name="Zhang Y."/>
            <person name="Zimmer A.D."/>
            <person name="Quatrano R.S."/>
            <person name="Mayer K.F.X."/>
            <person name="Goodstein D."/>
            <person name="Casacuberta J.M."/>
            <person name="Vandepoele K."/>
            <person name="Reski R."/>
            <person name="Cuming A.C."/>
            <person name="Tuskan G.A."/>
            <person name="Maumus F."/>
            <person name="Salse J."/>
            <person name="Schmutz J."/>
            <person name="Rensing S.A."/>
        </authorList>
    </citation>
    <scope>NUCLEOTIDE SEQUENCE [LARGE SCALE GENOMIC DNA]</scope>
    <source>
        <strain evidence="2 3">cv. Gransden 2004</strain>
    </source>
</reference>
<dbReference type="EMBL" id="ABEU02000009">
    <property type="protein sequence ID" value="PNR48629.1"/>
    <property type="molecule type" value="Genomic_DNA"/>
</dbReference>
<dbReference type="Gramene" id="Pp3c9_24100V3.1">
    <property type="protein sequence ID" value="Pp3c9_24100V3.1"/>
    <property type="gene ID" value="Pp3c9_24100"/>
</dbReference>